<dbReference type="RefSeq" id="WP_207220464.1">
    <property type="nucleotide sequence ID" value="NZ_SHLI01000001.1"/>
</dbReference>
<dbReference type="AlphaFoldDB" id="A0A4Q8CY20"/>
<protein>
    <submittedName>
        <fullName evidence="1">Uncharacterized protein YbaR (Trm112 family)</fullName>
    </submittedName>
</protein>
<proteinExistence type="predicted"/>
<organism evidence="1 2">
    <name type="scientific">Spiribacter vilamensis</name>
    <dbReference type="NCBI Taxonomy" id="531306"/>
    <lineage>
        <taxon>Bacteria</taxon>
        <taxon>Pseudomonadati</taxon>
        <taxon>Pseudomonadota</taxon>
        <taxon>Gammaproteobacteria</taxon>
        <taxon>Chromatiales</taxon>
        <taxon>Ectothiorhodospiraceae</taxon>
        <taxon>Spiribacter</taxon>
    </lineage>
</organism>
<accession>A0A4Q8CY20</accession>
<dbReference type="Pfam" id="PF03966">
    <property type="entry name" value="Trm112p"/>
    <property type="match status" value="1"/>
</dbReference>
<dbReference type="EMBL" id="SHLI01000001">
    <property type="protein sequence ID" value="RZU97853.1"/>
    <property type="molecule type" value="Genomic_DNA"/>
</dbReference>
<dbReference type="SUPFAM" id="SSF158997">
    <property type="entry name" value="Trm112p-like"/>
    <property type="match status" value="1"/>
</dbReference>
<reference evidence="1 2" key="1">
    <citation type="submission" date="2019-02" db="EMBL/GenBank/DDBJ databases">
        <title>Genomic Encyclopedia of Type Strains, Phase IV (KMG-IV): sequencing the most valuable type-strain genomes for metagenomic binning, comparative biology and taxonomic classification.</title>
        <authorList>
            <person name="Goeker M."/>
        </authorList>
    </citation>
    <scope>NUCLEOTIDE SEQUENCE [LARGE SCALE GENOMIC DNA]</scope>
    <source>
        <strain evidence="1 2">DSM 21056</strain>
    </source>
</reference>
<evidence type="ECO:0000313" key="1">
    <source>
        <dbReference type="EMBL" id="RZU97853.1"/>
    </source>
</evidence>
<name>A0A4Q8CY20_9GAMM</name>
<evidence type="ECO:0000313" key="2">
    <source>
        <dbReference type="Proteomes" id="UP000292298"/>
    </source>
</evidence>
<dbReference type="InterPro" id="IPR005651">
    <property type="entry name" value="Trm112-like"/>
</dbReference>
<dbReference type="Gene3D" id="2.20.25.10">
    <property type="match status" value="1"/>
</dbReference>
<gene>
    <name evidence="1" type="ORF">EV698_0083</name>
</gene>
<keyword evidence="2" id="KW-1185">Reference proteome</keyword>
<dbReference type="Proteomes" id="UP000292298">
    <property type="component" value="Unassembled WGS sequence"/>
</dbReference>
<sequence>MAIDRKLLDILCCPVTKQPVHILERHRLKSLNERIAEGGVHYQDDSPVETPLEEGLITANEERVYRVDDGIPVMLEERAINLRAADLK</sequence>
<comment type="caution">
    <text evidence="1">The sequence shown here is derived from an EMBL/GenBank/DDBJ whole genome shotgun (WGS) entry which is preliminary data.</text>
</comment>